<evidence type="ECO:0000313" key="9">
    <source>
        <dbReference type="EMBL" id="MDC7677296.1"/>
    </source>
</evidence>
<evidence type="ECO:0000256" key="1">
    <source>
        <dbReference type="ARBA" id="ARBA00022448"/>
    </source>
</evidence>
<keyword evidence="7" id="KW-0732">Signal</keyword>
<dbReference type="SUPFAM" id="SSF46626">
    <property type="entry name" value="Cytochrome c"/>
    <property type="match status" value="1"/>
</dbReference>
<evidence type="ECO:0000256" key="2">
    <source>
        <dbReference type="ARBA" id="ARBA00022617"/>
    </source>
</evidence>
<comment type="caution">
    <text evidence="9">The sequence shown here is derived from an EMBL/GenBank/DDBJ whole genome shotgun (WGS) entry which is preliminary data.</text>
</comment>
<dbReference type="RefSeq" id="WP_272745620.1">
    <property type="nucleotide sequence ID" value="NZ_JAQQKV010000003.1"/>
</dbReference>
<dbReference type="InterPro" id="IPR036909">
    <property type="entry name" value="Cyt_c-like_dom_sf"/>
</dbReference>
<dbReference type="PRINTS" id="PR00604">
    <property type="entry name" value="CYTCHRMECIAB"/>
</dbReference>
<evidence type="ECO:0000256" key="6">
    <source>
        <dbReference type="PROSITE-ProRule" id="PRU00433"/>
    </source>
</evidence>
<feature type="signal peptide" evidence="7">
    <location>
        <begin position="1"/>
        <end position="22"/>
    </location>
</feature>
<accession>A0ABT5HM21</accession>
<organism evidence="9 10">
    <name type="scientific">Asticcacaulis machinosus</name>
    <dbReference type="NCBI Taxonomy" id="2984211"/>
    <lineage>
        <taxon>Bacteria</taxon>
        <taxon>Pseudomonadati</taxon>
        <taxon>Pseudomonadota</taxon>
        <taxon>Alphaproteobacteria</taxon>
        <taxon>Caulobacterales</taxon>
        <taxon>Caulobacteraceae</taxon>
        <taxon>Asticcacaulis</taxon>
    </lineage>
</organism>
<keyword evidence="10" id="KW-1185">Reference proteome</keyword>
<dbReference type="InterPro" id="IPR009056">
    <property type="entry name" value="Cyt_c-like_dom"/>
</dbReference>
<sequence>MKTVAAFALVGAIVMGASPALAQTQAADPVAQGQRVFLACKTCHTLEAGGKDGAGPNLNGLFGKKAGTVSKGFNYSPALKAYGKVWDDATLDAYLANPTKAVPGTKMVTRAPADPARRAALIQYLKSATR</sequence>
<reference evidence="9 10" key="1">
    <citation type="submission" date="2023-01" db="EMBL/GenBank/DDBJ databases">
        <title>Novel species of the genus Asticcacaulis isolated from rivers.</title>
        <authorList>
            <person name="Lu H."/>
        </authorList>
    </citation>
    <scope>NUCLEOTIDE SEQUENCE [LARGE SCALE GENOMIC DNA]</scope>
    <source>
        <strain evidence="9 10">LKC15W</strain>
    </source>
</reference>
<dbReference type="EMBL" id="JAQQKV010000003">
    <property type="protein sequence ID" value="MDC7677296.1"/>
    <property type="molecule type" value="Genomic_DNA"/>
</dbReference>
<keyword evidence="2 6" id="KW-0349">Heme</keyword>
<dbReference type="InterPro" id="IPR002327">
    <property type="entry name" value="Cyt_c_1A/1B"/>
</dbReference>
<protein>
    <submittedName>
        <fullName evidence="9">C-type cytochrome</fullName>
    </submittedName>
</protein>
<dbReference type="Proteomes" id="UP001218579">
    <property type="component" value="Unassembled WGS sequence"/>
</dbReference>
<gene>
    <name evidence="9" type="ORF">PQU98_14215</name>
</gene>
<dbReference type="PANTHER" id="PTHR11961">
    <property type="entry name" value="CYTOCHROME C"/>
    <property type="match status" value="1"/>
</dbReference>
<evidence type="ECO:0000256" key="5">
    <source>
        <dbReference type="ARBA" id="ARBA00023004"/>
    </source>
</evidence>
<keyword evidence="3 6" id="KW-0479">Metal-binding</keyword>
<dbReference type="PROSITE" id="PS51007">
    <property type="entry name" value="CYTC"/>
    <property type="match status" value="1"/>
</dbReference>
<dbReference type="Pfam" id="PF00034">
    <property type="entry name" value="Cytochrom_C"/>
    <property type="match status" value="1"/>
</dbReference>
<evidence type="ECO:0000256" key="4">
    <source>
        <dbReference type="ARBA" id="ARBA00022982"/>
    </source>
</evidence>
<keyword evidence="5 6" id="KW-0408">Iron</keyword>
<keyword evidence="1" id="KW-0813">Transport</keyword>
<evidence type="ECO:0000259" key="8">
    <source>
        <dbReference type="PROSITE" id="PS51007"/>
    </source>
</evidence>
<name>A0ABT5HM21_9CAUL</name>
<keyword evidence="4" id="KW-0249">Electron transport</keyword>
<feature type="chain" id="PRO_5046941085" evidence="7">
    <location>
        <begin position="23"/>
        <end position="130"/>
    </location>
</feature>
<evidence type="ECO:0000256" key="3">
    <source>
        <dbReference type="ARBA" id="ARBA00022723"/>
    </source>
</evidence>
<feature type="domain" description="Cytochrome c" evidence="8">
    <location>
        <begin position="28"/>
        <end position="129"/>
    </location>
</feature>
<evidence type="ECO:0000313" key="10">
    <source>
        <dbReference type="Proteomes" id="UP001218579"/>
    </source>
</evidence>
<dbReference type="Gene3D" id="1.10.760.10">
    <property type="entry name" value="Cytochrome c-like domain"/>
    <property type="match status" value="1"/>
</dbReference>
<proteinExistence type="predicted"/>
<evidence type="ECO:0000256" key="7">
    <source>
        <dbReference type="SAM" id="SignalP"/>
    </source>
</evidence>